<dbReference type="EMBL" id="JAGZGG010000011">
    <property type="protein sequence ID" value="MBS5332120.1"/>
    <property type="molecule type" value="Genomic_DNA"/>
</dbReference>
<keyword evidence="3" id="KW-0406">Ion transport</keyword>
<sequence>MRFFLISDNSDAMNGLRLAGIEGTVARSEADLRHALADAANQPDIAVLLVTEKIAETYTATLDSARAAGGPLLITVPSTGGGAAGKDRLTRYIREAIGVKI</sequence>
<evidence type="ECO:0000313" key="5">
    <source>
        <dbReference type="Proteomes" id="UP000759273"/>
    </source>
</evidence>
<evidence type="ECO:0000256" key="2">
    <source>
        <dbReference type="ARBA" id="ARBA00022448"/>
    </source>
</evidence>
<protein>
    <submittedName>
        <fullName evidence="4">V-type ATP synthase subunit F</fullName>
    </submittedName>
</protein>
<dbReference type="Gene3D" id="3.40.50.10580">
    <property type="entry name" value="ATPase, V1 complex, subunit F"/>
    <property type="match status" value="1"/>
</dbReference>
<comment type="similarity">
    <text evidence="1">Belongs to the V-ATPase F subunit family.</text>
</comment>
<dbReference type="Proteomes" id="UP000759273">
    <property type="component" value="Unassembled WGS sequence"/>
</dbReference>
<comment type="caution">
    <text evidence="4">The sequence shown here is derived from an EMBL/GenBank/DDBJ whole genome shotgun (WGS) entry which is preliminary data.</text>
</comment>
<reference evidence="4" key="1">
    <citation type="submission" date="2021-02" db="EMBL/GenBank/DDBJ databases">
        <title>Infant gut strain persistence is associated with maternal origin, phylogeny, and functional potential including surface adhesion and iron acquisition.</title>
        <authorList>
            <person name="Lou Y.C."/>
        </authorList>
    </citation>
    <scope>NUCLEOTIDE SEQUENCE</scope>
    <source>
        <strain evidence="4">L3_101_000M1_dasL3_101_000M1_concoct_87</strain>
    </source>
</reference>
<gene>
    <name evidence="4" type="ORF">KHY36_06260</name>
</gene>
<evidence type="ECO:0000256" key="1">
    <source>
        <dbReference type="ARBA" id="ARBA00010148"/>
    </source>
</evidence>
<dbReference type="AlphaFoldDB" id="A0A943HKG1"/>
<dbReference type="InterPro" id="IPR008218">
    <property type="entry name" value="ATPase_V1-cplx_f_g_su"/>
</dbReference>
<name>A0A943HKG1_9FIRM</name>
<dbReference type="Pfam" id="PF01990">
    <property type="entry name" value="ATP-synt_F"/>
    <property type="match status" value="1"/>
</dbReference>
<accession>A0A943HKG1</accession>
<dbReference type="GO" id="GO:0046961">
    <property type="term" value="F:proton-transporting ATPase activity, rotational mechanism"/>
    <property type="evidence" value="ECO:0007669"/>
    <property type="project" value="InterPro"/>
</dbReference>
<evidence type="ECO:0000313" key="4">
    <source>
        <dbReference type="EMBL" id="MBS5332120.1"/>
    </source>
</evidence>
<evidence type="ECO:0000256" key="3">
    <source>
        <dbReference type="ARBA" id="ARBA00023065"/>
    </source>
</evidence>
<dbReference type="InterPro" id="IPR036906">
    <property type="entry name" value="ATPase_V1_fsu_sf"/>
</dbReference>
<keyword evidence="2" id="KW-0813">Transport</keyword>
<proteinExistence type="inferred from homology"/>
<organism evidence="4 5">
    <name type="scientific">Subdoligranulum variabile</name>
    <dbReference type="NCBI Taxonomy" id="214851"/>
    <lineage>
        <taxon>Bacteria</taxon>
        <taxon>Bacillati</taxon>
        <taxon>Bacillota</taxon>
        <taxon>Clostridia</taxon>
        <taxon>Eubacteriales</taxon>
        <taxon>Oscillospiraceae</taxon>
        <taxon>Subdoligranulum</taxon>
    </lineage>
</organism>
<dbReference type="SUPFAM" id="SSF159468">
    <property type="entry name" value="AtpF-like"/>
    <property type="match status" value="1"/>
</dbReference>